<dbReference type="SMART" id="SM00333">
    <property type="entry name" value="TUDOR"/>
    <property type="match status" value="1"/>
</dbReference>
<reference evidence="6" key="2">
    <citation type="submission" date="2025-08" db="UniProtKB">
        <authorList>
            <consortium name="Ensembl"/>
        </authorList>
    </citation>
    <scope>IDENTIFICATION</scope>
</reference>
<sequence length="119" mass="13641">FRDSTAVGNSLVHKRSPLHRSHKTSASLTKLSLRDGQKAKKPLCKFEEGQDVLARWSDGLFYLGTIKKINKLKQNCFIIFEDSSKSWVLWKDIQTGKDFSEIWGNGLYNMSGRVFRSTE</sequence>
<evidence type="ECO:0000256" key="2">
    <source>
        <dbReference type="ARBA" id="ARBA00022737"/>
    </source>
</evidence>
<feature type="domain" description="Tudor" evidence="5">
    <location>
        <begin position="44"/>
        <end position="101"/>
    </location>
</feature>
<dbReference type="InterPro" id="IPR002999">
    <property type="entry name" value="Tudor"/>
</dbReference>
<dbReference type="AlphaFoldDB" id="A0A8C3CWQ1"/>
<reference evidence="6" key="3">
    <citation type="submission" date="2025-09" db="UniProtKB">
        <authorList>
            <consortium name="Ensembl"/>
        </authorList>
    </citation>
    <scope>IDENTIFICATION</scope>
</reference>
<dbReference type="Ensembl" id="ENSCMMT00000029884.1">
    <property type="protein sequence ID" value="ENSCMMP00000027376.1"/>
    <property type="gene ID" value="ENSCMMG00000016779.1"/>
</dbReference>
<dbReference type="InterPro" id="IPR040477">
    <property type="entry name" value="KDM4-like_Tudor"/>
</dbReference>
<dbReference type="Proteomes" id="UP000694556">
    <property type="component" value="Chromosome 8"/>
</dbReference>
<dbReference type="Gene3D" id="2.30.30.140">
    <property type="match status" value="1"/>
</dbReference>
<dbReference type="CDD" id="cd20450">
    <property type="entry name" value="Tudor_MTF2"/>
    <property type="match status" value="1"/>
</dbReference>
<comment type="subcellular location">
    <subcellularLocation>
        <location evidence="1">Nucleus</location>
    </subcellularLocation>
</comment>
<reference evidence="6" key="1">
    <citation type="submission" date="2018-09" db="EMBL/GenBank/DDBJ databases">
        <title>Common duck and Muscovy duck high density SNP chip.</title>
        <authorList>
            <person name="Vignal A."/>
            <person name="Thebault N."/>
            <person name="Warren W.C."/>
        </authorList>
    </citation>
    <scope>NUCLEOTIDE SEQUENCE [LARGE SCALE GENOMIC DNA]</scope>
</reference>
<feature type="compositionally biased region" description="Basic residues" evidence="4">
    <location>
        <begin position="12"/>
        <end position="23"/>
    </location>
</feature>
<evidence type="ECO:0000256" key="1">
    <source>
        <dbReference type="ARBA" id="ARBA00004123"/>
    </source>
</evidence>
<keyword evidence="2" id="KW-0677">Repeat</keyword>
<evidence type="ECO:0000259" key="5">
    <source>
        <dbReference type="SMART" id="SM00333"/>
    </source>
</evidence>
<evidence type="ECO:0000256" key="4">
    <source>
        <dbReference type="SAM" id="MobiDB-lite"/>
    </source>
</evidence>
<organism evidence="6 7">
    <name type="scientific">Cairina moschata</name>
    <name type="common">Muscovy duck</name>
    <dbReference type="NCBI Taxonomy" id="8855"/>
    <lineage>
        <taxon>Eukaryota</taxon>
        <taxon>Metazoa</taxon>
        <taxon>Chordata</taxon>
        <taxon>Craniata</taxon>
        <taxon>Vertebrata</taxon>
        <taxon>Euteleostomi</taxon>
        <taxon>Archelosauria</taxon>
        <taxon>Archosauria</taxon>
        <taxon>Dinosauria</taxon>
        <taxon>Saurischia</taxon>
        <taxon>Theropoda</taxon>
        <taxon>Coelurosauria</taxon>
        <taxon>Aves</taxon>
        <taxon>Neognathae</taxon>
        <taxon>Galloanserae</taxon>
        <taxon>Anseriformes</taxon>
        <taxon>Anatidae</taxon>
        <taxon>Anatinae</taxon>
        <taxon>Cairina</taxon>
    </lineage>
</organism>
<keyword evidence="3" id="KW-0539">Nucleus</keyword>
<dbReference type="FunFam" id="2.30.30.140:FF:000014">
    <property type="entry name" value="Metal-response element-binding transcription factor 2"/>
    <property type="match status" value="1"/>
</dbReference>
<dbReference type="Pfam" id="PF18104">
    <property type="entry name" value="Tudor_2"/>
    <property type="match status" value="1"/>
</dbReference>
<evidence type="ECO:0000313" key="6">
    <source>
        <dbReference type="Ensembl" id="ENSCMMP00000027376.1"/>
    </source>
</evidence>
<dbReference type="SUPFAM" id="SSF63748">
    <property type="entry name" value="Tudor/PWWP/MBT"/>
    <property type="match status" value="1"/>
</dbReference>
<evidence type="ECO:0000313" key="7">
    <source>
        <dbReference type="Proteomes" id="UP000694556"/>
    </source>
</evidence>
<evidence type="ECO:0000256" key="3">
    <source>
        <dbReference type="ARBA" id="ARBA00023242"/>
    </source>
</evidence>
<dbReference type="GO" id="GO:0005634">
    <property type="term" value="C:nucleus"/>
    <property type="evidence" value="ECO:0007669"/>
    <property type="project" value="UniProtKB-SubCell"/>
</dbReference>
<proteinExistence type="predicted"/>
<accession>A0A8C3CWQ1</accession>
<keyword evidence="7" id="KW-1185">Reference proteome</keyword>
<protein>
    <recommendedName>
        <fullName evidence="5">Tudor domain-containing protein</fullName>
    </recommendedName>
</protein>
<feature type="region of interest" description="Disordered" evidence="4">
    <location>
        <begin position="1"/>
        <end position="29"/>
    </location>
</feature>
<name>A0A8C3CWQ1_CAIMO</name>